<proteinExistence type="predicted"/>
<dbReference type="EMBL" id="JAFLRJ010000170">
    <property type="protein sequence ID" value="MBO0513888.1"/>
    <property type="molecule type" value="Genomic_DNA"/>
</dbReference>
<dbReference type="Proteomes" id="UP000664167">
    <property type="component" value="Unassembled WGS sequence"/>
</dbReference>
<organism evidence="2 3">
    <name type="scientific">Streptomyces beijiangensis</name>
    <dbReference type="NCBI Taxonomy" id="163361"/>
    <lineage>
        <taxon>Bacteria</taxon>
        <taxon>Bacillati</taxon>
        <taxon>Actinomycetota</taxon>
        <taxon>Actinomycetes</taxon>
        <taxon>Kitasatosporales</taxon>
        <taxon>Streptomycetaceae</taxon>
        <taxon>Streptomyces</taxon>
    </lineage>
</organism>
<dbReference type="AlphaFoldDB" id="A0A939JGY4"/>
<keyword evidence="1" id="KW-1133">Transmembrane helix</keyword>
<feature type="transmembrane region" description="Helical" evidence="1">
    <location>
        <begin position="55"/>
        <end position="75"/>
    </location>
</feature>
<dbReference type="RefSeq" id="WP_206963303.1">
    <property type="nucleotide sequence ID" value="NZ_BAAAJJ010000001.1"/>
</dbReference>
<keyword evidence="1" id="KW-0812">Transmembrane</keyword>
<evidence type="ECO:0000256" key="1">
    <source>
        <dbReference type="SAM" id="Phobius"/>
    </source>
</evidence>
<accession>A0A939JGY4</accession>
<evidence type="ECO:0000313" key="2">
    <source>
        <dbReference type="EMBL" id="MBO0513888.1"/>
    </source>
</evidence>
<evidence type="ECO:0000313" key="3">
    <source>
        <dbReference type="Proteomes" id="UP000664167"/>
    </source>
</evidence>
<gene>
    <name evidence="2" type="ORF">J0695_19095</name>
</gene>
<keyword evidence="3" id="KW-1185">Reference proteome</keyword>
<sequence>MTGTQSTRQAAYATDGTDYRGAARHQFVYALKGFLKYLVGGVLLIAVVVLGHKGYLIPVGIVGLLMIAYAGQFWIPELNWAFRVRRVLRTYPLVFRTPAEQVFAGATGTARQLRMGGKGAGGSPLMRGKFMRPNSGSWPEGAKSGVWFAGDDAFGGLAIVPGSGELFFMQPDGFRHNASACAAREAAGEDRRQKASSAGLQQFVNFQVRW</sequence>
<protein>
    <submittedName>
        <fullName evidence="2">Uncharacterized protein</fullName>
    </submittedName>
</protein>
<keyword evidence="1" id="KW-0472">Membrane</keyword>
<comment type="caution">
    <text evidence="2">The sequence shown here is derived from an EMBL/GenBank/DDBJ whole genome shotgun (WGS) entry which is preliminary data.</text>
</comment>
<reference evidence="2" key="1">
    <citation type="submission" date="2021-03" db="EMBL/GenBank/DDBJ databases">
        <title>Streptomyces poriferae sp. nov., a novel marine sponge-derived Actinobacteria species with anti-MRSA activity.</title>
        <authorList>
            <person name="Sandoval-Powers M."/>
            <person name="Kralova S."/>
            <person name="Nguyen G.-S."/>
            <person name="Fawwal D."/>
            <person name="Degnes K."/>
            <person name="Klinkenberg G."/>
            <person name="Sletta H."/>
            <person name="Wentzel A."/>
            <person name="Liles M.R."/>
        </authorList>
    </citation>
    <scope>NUCLEOTIDE SEQUENCE</scope>
    <source>
        <strain evidence="2">DSM 41794</strain>
    </source>
</reference>
<feature type="transmembrane region" description="Helical" evidence="1">
    <location>
        <begin position="29"/>
        <end position="49"/>
    </location>
</feature>
<name>A0A939JGY4_9ACTN</name>